<dbReference type="InterPro" id="IPR017865">
    <property type="entry name" value="F-actin_cap_asu_CS"/>
</dbReference>
<dbReference type="InterPro" id="IPR042489">
    <property type="entry name" value="CapZ_alpha_1"/>
</dbReference>
<reference evidence="6 7" key="1">
    <citation type="submission" date="2023-03" db="EMBL/GenBank/DDBJ databases">
        <title>Mating type loci evolution in Malassezia.</title>
        <authorList>
            <person name="Coelho M.A."/>
        </authorList>
    </citation>
    <scope>NUCLEOTIDE SEQUENCE [LARGE SCALE GENOMIC DNA]</scope>
    <source>
        <strain evidence="6 7">CBS 9725</strain>
    </source>
</reference>
<dbReference type="PANTHER" id="PTHR10653:SF0">
    <property type="entry name" value="F-ACTIN-CAPPING PROTEIN SUBUNIT ALPHA"/>
    <property type="match status" value="1"/>
</dbReference>
<proteinExistence type="inferred from homology"/>
<dbReference type="GO" id="GO:0051015">
    <property type="term" value="F:actin filament binding"/>
    <property type="evidence" value="ECO:0007669"/>
    <property type="project" value="TreeGrafter"/>
</dbReference>
<name>A0AAJ6CIT3_9BASI</name>
<dbReference type="PANTHER" id="PTHR10653">
    <property type="entry name" value="F-ACTIN-CAPPING PROTEIN SUBUNIT ALPHA"/>
    <property type="match status" value="1"/>
</dbReference>
<dbReference type="GO" id="GO:0051016">
    <property type="term" value="P:barbed-end actin filament capping"/>
    <property type="evidence" value="ECO:0007669"/>
    <property type="project" value="InterPro"/>
</dbReference>
<dbReference type="InterPro" id="IPR002189">
    <property type="entry name" value="CapZ_alpha"/>
</dbReference>
<dbReference type="AlphaFoldDB" id="A0AAJ6CIT3"/>
<comment type="similarity">
    <text evidence="1">Belongs to the F-actin-capping protein alpha subunit family.</text>
</comment>
<feature type="region of interest" description="Disordered" evidence="5">
    <location>
        <begin position="199"/>
        <end position="299"/>
    </location>
</feature>
<evidence type="ECO:0000256" key="5">
    <source>
        <dbReference type="SAM" id="MobiDB-lite"/>
    </source>
</evidence>
<gene>
    <name evidence="6" type="primary">CAP1</name>
    <name evidence="6" type="ORF">MYAM1_001965</name>
</gene>
<dbReference type="InterPro" id="IPR042276">
    <property type="entry name" value="CapZ_alpha/beta_2"/>
</dbReference>
<feature type="region of interest" description="Disordered" evidence="5">
    <location>
        <begin position="150"/>
        <end position="174"/>
    </location>
</feature>
<keyword evidence="7" id="KW-1185">Reference proteome</keyword>
<evidence type="ECO:0000256" key="1">
    <source>
        <dbReference type="ARBA" id="ARBA00010479"/>
    </source>
</evidence>
<evidence type="ECO:0000256" key="4">
    <source>
        <dbReference type="ARBA" id="ARBA00023203"/>
    </source>
</evidence>
<evidence type="ECO:0000256" key="3">
    <source>
        <dbReference type="ARBA" id="ARBA00022467"/>
    </source>
</evidence>
<keyword evidence="3" id="KW-0117">Actin capping</keyword>
<keyword evidence="4" id="KW-0009">Actin-binding</keyword>
<dbReference type="GO" id="GO:0030479">
    <property type="term" value="C:actin cortical patch"/>
    <property type="evidence" value="ECO:0007669"/>
    <property type="project" value="TreeGrafter"/>
</dbReference>
<dbReference type="Proteomes" id="UP001219567">
    <property type="component" value="Chromosome 2"/>
</dbReference>
<feature type="compositionally biased region" description="Polar residues" evidence="5">
    <location>
        <begin position="279"/>
        <end position="299"/>
    </location>
</feature>
<dbReference type="Pfam" id="PF01267">
    <property type="entry name" value="F-actin_cap_A"/>
    <property type="match status" value="1"/>
</dbReference>
<evidence type="ECO:0000313" key="6">
    <source>
        <dbReference type="EMBL" id="WFC99221.1"/>
    </source>
</evidence>
<organism evidence="6 7">
    <name type="scientific">Malassezia yamatoensis</name>
    <dbReference type="NCBI Taxonomy" id="253288"/>
    <lineage>
        <taxon>Eukaryota</taxon>
        <taxon>Fungi</taxon>
        <taxon>Dikarya</taxon>
        <taxon>Basidiomycota</taxon>
        <taxon>Ustilaginomycotina</taxon>
        <taxon>Malasseziomycetes</taxon>
        <taxon>Malasseziales</taxon>
        <taxon>Malasseziaceae</taxon>
        <taxon>Malassezia</taxon>
    </lineage>
</organism>
<evidence type="ECO:0000313" key="7">
    <source>
        <dbReference type="Proteomes" id="UP001219567"/>
    </source>
</evidence>
<dbReference type="SUPFAM" id="SSF90096">
    <property type="entry name" value="Subunits of heterodimeric actin filament capping protein Capz"/>
    <property type="match status" value="1"/>
</dbReference>
<accession>A0AAJ6CIT3</accession>
<dbReference type="Gene3D" id="3.90.1150.210">
    <property type="entry name" value="F-actin capping protein, beta subunit"/>
    <property type="match status" value="1"/>
</dbReference>
<dbReference type="PROSITE" id="PS00749">
    <property type="entry name" value="F_ACTIN_CAPPING_A_2"/>
    <property type="match status" value="1"/>
</dbReference>
<dbReference type="Gene3D" id="3.30.1140.60">
    <property type="entry name" value="F-actin capping protein, alpha subunit"/>
    <property type="match status" value="1"/>
</dbReference>
<dbReference type="EMBL" id="CP119944">
    <property type="protein sequence ID" value="WFC99221.1"/>
    <property type="molecule type" value="Genomic_DNA"/>
</dbReference>
<dbReference type="GO" id="GO:0008290">
    <property type="term" value="C:F-actin capping protein complex"/>
    <property type="evidence" value="ECO:0007669"/>
    <property type="project" value="InterPro"/>
</dbReference>
<dbReference type="GO" id="GO:0030036">
    <property type="term" value="P:actin cytoskeleton organization"/>
    <property type="evidence" value="ECO:0007669"/>
    <property type="project" value="TreeGrafter"/>
</dbReference>
<dbReference type="PRINTS" id="PR00191">
    <property type="entry name" value="FACTINCAPA"/>
</dbReference>
<dbReference type="InterPro" id="IPR037282">
    <property type="entry name" value="CapZ_alpha/beta"/>
</dbReference>
<protein>
    <recommendedName>
        <fullName evidence="2">F-actin-capping protein subunit alpha</fullName>
    </recommendedName>
</protein>
<feature type="compositionally biased region" description="Polar residues" evidence="5">
    <location>
        <begin position="241"/>
        <end position="254"/>
    </location>
</feature>
<evidence type="ECO:0000256" key="2">
    <source>
        <dbReference type="ARBA" id="ARBA00014038"/>
    </source>
</evidence>
<sequence>MAVEQCLPLLHKAPPGQLQQVYHDVRGIISASSVEPAADLSILARPHLDRYCQEQLMVVPVAFSGKVEGAVLCEQAVVQNGDELRMSHPRLQCSFRYDPIQGTTSDVRAGRYKHSLTEFCTEIDKAASKYVSNHFYDGVVTVFASEGSFEEEQIAGQEEPTEQTGNARSSDRQEEDILDPLQGEELQKNDDQAIEPTAQASGSVATSLGKHDEIGSDKQPGMVSEPKDTEDDIVKDHHPSSQEPTELPNSANDGTEQDTQEKLDADVQASDADPATSMPRDSSSATQRDENNPSLASDPSCTLLTIHIVGNKSNLRNFWSGRWRSTYVVDAQSGRFEKASIQVDAHYFENGNVQLKTQTENVPTLETPKSPSQSLAKAVISTIEKHQQAYQQSLFRTTDNLRERSFKALRRTLPITRQKIDWDKAASYDIGSELANH</sequence>